<dbReference type="AlphaFoldDB" id="A0A806FHM5"/>
<proteinExistence type="predicted"/>
<accession>A0A806FHM5</accession>
<protein>
    <submittedName>
        <fullName evidence="1">Uncharacterized protein</fullName>
    </submittedName>
</protein>
<reference evidence="1 2" key="1">
    <citation type="journal article" date="2011" name="J. Bacteriol.">
        <title>Genome Sequence of the Probiotic Strain Bifidobacterium animalis subsp. lactis CNCM I-2494.</title>
        <authorList>
            <person name="Chervaux C."/>
            <person name="Grimaldi C."/>
            <person name="Bolotin A."/>
            <person name="Quinquis B."/>
            <person name="Legrain-Raspaud S."/>
            <person name="van Hylckama Vlieg J.E."/>
            <person name="Denariaz G."/>
            <person name="Smokvina T."/>
        </authorList>
    </citation>
    <scope>NUCLEOTIDE SEQUENCE [LARGE SCALE GENOMIC DNA]</scope>
    <source>
        <strain evidence="1 2">CNCM I-2494</strain>
    </source>
</reference>
<gene>
    <name evidence="1" type="ORF">BALAC2494_01974</name>
</gene>
<dbReference type="EMBL" id="CP002915">
    <property type="protein sequence ID" value="AEK29523.1"/>
    <property type="molecule type" value="Genomic_DNA"/>
</dbReference>
<name>A0A806FHM5_BIFAN</name>
<evidence type="ECO:0000313" key="2">
    <source>
        <dbReference type="Proteomes" id="UP000008394"/>
    </source>
</evidence>
<sequence>MRAESVISLLTVSAPILPAGTPHRACMSTHHFITA</sequence>
<dbReference type="Proteomes" id="UP000008394">
    <property type="component" value="Chromosome"/>
</dbReference>
<dbReference type="KEGG" id="bnm:BALAC2494_01974"/>
<organism evidence="1 2">
    <name type="scientific">Bifidobacterium animalis subsp. lactis CNCM I-2494</name>
    <dbReference type="NCBI Taxonomy" id="1042403"/>
    <lineage>
        <taxon>Bacteria</taxon>
        <taxon>Bacillati</taxon>
        <taxon>Actinomycetota</taxon>
        <taxon>Actinomycetes</taxon>
        <taxon>Bifidobacteriales</taxon>
        <taxon>Bifidobacteriaceae</taxon>
        <taxon>Bifidobacterium</taxon>
    </lineage>
</organism>
<evidence type="ECO:0000313" key="1">
    <source>
        <dbReference type="EMBL" id="AEK29523.1"/>
    </source>
</evidence>